<sequence>MKKTLTNYMITMNIVVFILMIIFGGFSALWGTSSRALLLFGAQYGPLVSNGQWFRTITSMFVHGGLLHIFFNMYALFYFGNIVESVYGKHKYFAVYILSGVMGNLLTQLMMPNAVSVGASGAIFGLIGLLFGSGFRHDTPRMLKPMVGTALLPIIIINIFLGFTVSSINNLAHIGGLAAGFTFGWLTPVTFTKTSIKIWKYAYYAALGLIVAAYSLLIFFTIIMLI</sequence>
<dbReference type="FunCoup" id="A0A7G1GBN0">
    <property type="interactions" value="185"/>
</dbReference>
<reference evidence="9 10" key="1">
    <citation type="submission" date="2018-06" db="EMBL/GenBank/DDBJ databases">
        <title>Genome sequencing of Oceanotoga sp. sy52.</title>
        <authorList>
            <person name="Mori K."/>
        </authorList>
    </citation>
    <scope>NUCLEOTIDE SEQUENCE [LARGE SCALE GENOMIC DNA]</scope>
    <source>
        <strain evidence="10">sy52</strain>
    </source>
</reference>
<dbReference type="InParanoid" id="A0A7G1GBN0"/>
<dbReference type="Pfam" id="PF01694">
    <property type="entry name" value="Rhomboid"/>
    <property type="match status" value="1"/>
</dbReference>
<keyword evidence="9" id="KW-0645">Protease</keyword>
<feature type="transmembrane region" description="Helical" evidence="7">
    <location>
        <begin position="92"/>
        <end position="111"/>
    </location>
</feature>
<keyword evidence="5 7" id="KW-1133">Transmembrane helix</keyword>
<evidence type="ECO:0000256" key="2">
    <source>
        <dbReference type="ARBA" id="ARBA00009045"/>
    </source>
</evidence>
<accession>A0A7G1GBN0</accession>
<dbReference type="Proteomes" id="UP000516361">
    <property type="component" value="Chromosome"/>
</dbReference>
<gene>
    <name evidence="9" type="ORF">OSSY52_13400</name>
</gene>
<feature type="transmembrane region" description="Helical" evidence="7">
    <location>
        <begin position="171"/>
        <end position="191"/>
    </location>
</feature>
<dbReference type="PANTHER" id="PTHR43731:SF14">
    <property type="entry name" value="PRESENILIN-ASSOCIATED RHOMBOID-LIKE PROTEIN, MITOCHONDRIAL"/>
    <property type="match status" value="1"/>
</dbReference>
<dbReference type="AlphaFoldDB" id="A0A7G1GBN0"/>
<keyword evidence="6 7" id="KW-0472">Membrane</keyword>
<evidence type="ECO:0000313" key="10">
    <source>
        <dbReference type="Proteomes" id="UP000516361"/>
    </source>
</evidence>
<evidence type="ECO:0000256" key="1">
    <source>
        <dbReference type="ARBA" id="ARBA00004141"/>
    </source>
</evidence>
<keyword evidence="10" id="KW-1185">Reference proteome</keyword>
<name>A0A7G1GBN0_9BACT</name>
<comment type="similarity">
    <text evidence="2">Belongs to the peptidase S54 family.</text>
</comment>
<proteinExistence type="inferred from homology"/>
<comment type="subcellular location">
    <subcellularLocation>
        <location evidence="1">Membrane</location>
        <topology evidence="1">Multi-pass membrane protein</topology>
    </subcellularLocation>
</comment>
<evidence type="ECO:0000259" key="8">
    <source>
        <dbReference type="Pfam" id="PF01694"/>
    </source>
</evidence>
<dbReference type="InterPro" id="IPR035952">
    <property type="entry name" value="Rhomboid-like_sf"/>
</dbReference>
<dbReference type="Gene3D" id="1.20.1540.10">
    <property type="entry name" value="Rhomboid-like"/>
    <property type="match status" value="1"/>
</dbReference>
<dbReference type="SUPFAM" id="SSF144091">
    <property type="entry name" value="Rhomboid-like"/>
    <property type="match status" value="1"/>
</dbReference>
<evidence type="ECO:0000256" key="6">
    <source>
        <dbReference type="ARBA" id="ARBA00023136"/>
    </source>
</evidence>
<dbReference type="GO" id="GO:0016020">
    <property type="term" value="C:membrane"/>
    <property type="evidence" value="ECO:0007669"/>
    <property type="project" value="UniProtKB-SubCell"/>
</dbReference>
<feature type="transmembrane region" description="Helical" evidence="7">
    <location>
        <begin position="117"/>
        <end position="135"/>
    </location>
</feature>
<feature type="domain" description="Peptidase S54 rhomboid" evidence="8">
    <location>
        <begin position="51"/>
        <end position="187"/>
    </location>
</feature>
<organism evidence="9 10">
    <name type="scientific">Tepiditoga spiralis</name>
    <dbReference type="NCBI Taxonomy" id="2108365"/>
    <lineage>
        <taxon>Bacteria</taxon>
        <taxon>Thermotogati</taxon>
        <taxon>Thermotogota</taxon>
        <taxon>Thermotogae</taxon>
        <taxon>Petrotogales</taxon>
        <taxon>Petrotogaceae</taxon>
        <taxon>Tepiditoga</taxon>
    </lineage>
</organism>
<evidence type="ECO:0000256" key="4">
    <source>
        <dbReference type="ARBA" id="ARBA00022801"/>
    </source>
</evidence>
<keyword evidence="4" id="KW-0378">Hydrolase</keyword>
<dbReference type="KEGG" id="ocy:OSSY52_13400"/>
<dbReference type="RefSeq" id="WP_232521159.1">
    <property type="nucleotide sequence ID" value="NZ_AP018712.1"/>
</dbReference>
<dbReference type="EMBL" id="AP018712">
    <property type="protein sequence ID" value="BBE31199.1"/>
    <property type="molecule type" value="Genomic_DNA"/>
</dbReference>
<dbReference type="InterPro" id="IPR050925">
    <property type="entry name" value="Rhomboid_protease_S54"/>
</dbReference>
<dbReference type="InterPro" id="IPR022764">
    <property type="entry name" value="Peptidase_S54_rhomboid_dom"/>
</dbReference>
<dbReference type="GO" id="GO:0006508">
    <property type="term" value="P:proteolysis"/>
    <property type="evidence" value="ECO:0007669"/>
    <property type="project" value="UniProtKB-KW"/>
</dbReference>
<evidence type="ECO:0000256" key="5">
    <source>
        <dbReference type="ARBA" id="ARBA00022989"/>
    </source>
</evidence>
<feature type="transmembrane region" description="Helical" evidence="7">
    <location>
        <begin position="53"/>
        <end position="80"/>
    </location>
</feature>
<evidence type="ECO:0000313" key="9">
    <source>
        <dbReference type="EMBL" id="BBE31199.1"/>
    </source>
</evidence>
<dbReference type="PANTHER" id="PTHR43731">
    <property type="entry name" value="RHOMBOID PROTEASE"/>
    <property type="match status" value="1"/>
</dbReference>
<feature type="transmembrane region" description="Helical" evidence="7">
    <location>
        <begin position="203"/>
        <end position="225"/>
    </location>
</feature>
<evidence type="ECO:0000256" key="3">
    <source>
        <dbReference type="ARBA" id="ARBA00022692"/>
    </source>
</evidence>
<keyword evidence="3 7" id="KW-0812">Transmembrane</keyword>
<evidence type="ECO:0000256" key="7">
    <source>
        <dbReference type="SAM" id="Phobius"/>
    </source>
</evidence>
<feature type="transmembrane region" description="Helical" evidence="7">
    <location>
        <begin position="12"/>
        <end position="33"/>
    </location>
</feature>
<protein>
    <submittedName>
        <fullName evidence="9">Rhomboid family intramembrane serine protease</fullName>
    </submittedName>
</protein>
<dbReference type="GO" id="GO:0004252">
    <property type="term" value="F:serine-type endopeptidase activity"/>
    <property type="evidence" value="ECO:0007669"/>
    <property type="project" value="InterPro"/>
</dbReference>
<feature type="transmembrane region" description="Helical" evidence="7">
    <location>
        <begin position="147"/>
        <end position="165"/>
    </location>
</feature>